<dbReference type="GO" id="GO:0015628">
    <property type="term" value="P:protein secretion by the type II secretion system"/>
    <property type="evidence" value="ECO:0007669"/>
    <property type="project" value="InterPro"/>
</dbReference>
<comment type="subcellular location">
    <subcellularLocation>
        <location evidence="1">Cell inner membrane</location>
        <topology evidence="1">Single-pass membrane protein</topology>
    </subcellularLocation>
</comment>
<dbReference type="NCBIfam" id="TIGR02532">
    <property type="entry name" value="IV_pilin_GFxxxE"/>
    <property type="match status" value="1"/>
</dbReference>
<evidence type="ECO:0000256" key="11">
    <source>
        <dbReference type="SAM" id="Phobius"/>
    </source>
</evidence>
<keyword evidence="8 11" id="KW-0472">Membrane</keyword>
<reference evidence="13" key="1">
    <citation type="submission" date="2020-07" db="EMBL/GenBank/DDBJ databases">
        <authorList>
            <person name="Camacho E."/>
        </authorList>
    </citation>
    <scope>NUCLEOTIDE SEQUENCE</scope>
    <source>
        <strain evidence="13">MPO218</strain>
    </source>
</reference>
<keyword evidence="4" id="KW-0488">Methylation</keyword>
<dbReference type="Pfam" id="PF07963">
    <property type="entry name" value="N_methyl"/>
    <property type="match status" value="1"/>
</dbReference>
<evidence type="ECO:0000313" key="14">
    <source>
        <dbReference type="Proteomes" id="UP000664914"/>
    </source>
</evidence>
<sequence>MQARGGESGMTLVEMLAVLAIIAVAAGATVLGIGAATRAPGVEAEARRLATRLQSVADEAMVSDRPVALSWDEKGYAFTGWDGRGWQEGADEAHARHRLPAGIRLDMGRRTPPLLLGVDGAGVPATIGLRSGKDRWLVVYDGLSASPIPVPAA</sequence>
<gene>
    <name evidence="13" type="ORF">HRJ34_20320</name>
</gene>
<dbReference type="InterPro" id="IPR012902">
    <property type="entry name" value="N_methyl_site"/>
</dbReference>
<feature type="domain" description="General secretion pathway GspH" evidence="12">
    <location>
        <begin position="45"/>
        <end position="139"/>
    </location>
</feature>
<evidence type="ECO:0000259" key="12">
    <source>
        <dbReference type="Pfam" id="PF12019"/>
    </source>
</evidence>
<dbReference type="RefSeq" id="WP_208632237.1">
    <property type="nucleotide sequence ID" value="NZ_CP059319.1"/>
</dbReference>
<evidence type="ECO:0000256" key="10">
    <source>
        <dbReference type="ARBA" id="ARBA00030775"/>
    </source>
</evidence>
<dbReference type="AlphaFoldDB" id="A0A975D0M2"/>
<evidence type="ECO:0000256" key="2">
    <source>
        <dbReference type="ARBA" id="ARBA00021549"/>
    </source>
</evidence>
<keyword evidence="3" id="KW-1003">Cell membrane</keyword>
<dbReference type="Pfam" id="PF12019">
    <property type="entry name" value="GspH"/>
    <property type="match status" value="1"/>
</dbReference>
<keyword evidence="7 11" id="KW-1133">Transmembrane helix</keyword>
<dbReference type="Gene3D" id="3.55.40.10">
    <property type="entry name" value="minor pseudopilin epsh domain"/>
    <property type="match status" value="1"/>
</dbReference>
<evidence type="ECO:0000256" key="1">
    <source>
        <dbReference type="ARBA" id="ARBA00004377"/>
    </source>
</evidence>
<evidence type="ECO:0000256" key="3">
    <source>
        <dbReference type="ARBA" id="ARBA00022475"/>
    </source>
</evidence>
<dbReference type="InterPro" id="IPR022346">
    <property type="entry name" value="T2SS_GspH"/>
</dbReference>
<reference evidence="13" key="2">
    <citation type="submission" date="2021-04" db="EMBL/GenBank/DDBJ databases">
        <title>Isolation and genomic analysis of the ibuprofen-degrading bacterium Sphingomonas strain MPO218.</title>
        <authorList>
            <person name="Aulestia M."/>
            <person name="Flores A."/>
            <person name="Mangas E.L."/>
            <person name="Perez-Pulido A.J."/>
            <person name="Santero E."/>
            <person name="Camacho E.M."/>
        </authorList>
    </citation>
    <scope>NUCLEOTIDE SEQUENCE</scope>
    <source>
        <strain evidence="13">MPO218</strain>
    </source>
</reference>
<dbReference type="InterPro" id="IPR045584">
    <property type="entry name" value="Pilin-like"/>
</dbReference>
<dbReference type="SUPFAM" id="SSF54523">
    <property type="entry name" value="Pili subunits"/>
    <property type="match status" value="1"/>
</dbReference>
<evidence type="ECO:0000256" key="7">
    <source>
        <dbReference type="ARBA" id="ARBA00022989"/>
    </source>
</evidence>
<evidence type="ECO:0000256" key="5">
    <source>
        <dbReference type="ARBA" id="ARBA00022519"/>
    </source>
</evidence>
<evidence type="ECO:0000313" key="13">
    <source>
        <dbReference type="EMBL" id="QTH20661.1"/>
    </source>
</evidence>
<evidence type="ECO:0000256" key="8">
    <source>
        <dbReference type="ARBA" id="ARBA00023136"/>
    </source>
</evidence>
<proteinExistence type="inferred from homology"/>
<protein>
    <recommendedName>
        <fullName evidence="2">Type II secretion system protein H</fullName>
    </recommendedName>
    <alternativeName>
        <fullName evidence="10">General secretion pathway protein H</fullName>
    </alternativeName>
</protein>
<evidence type="ECO:0000256" key="4">
    <source>
        <dbReference type="ARBA" id="ARBA00022481"/>
    </source>
</evidence>
<feature type="transmembrane region" description="Helical" evidence="11">
    <location>
        <begin position="12"/>
        <end position="36"/>
    </location>
</feature>
<accession>A0A975D0M2</accession>
<comment type="similarity">
    <text evidence="9">Belongs to the GSP H family.</text>
</comment>
<dbReference type="Proteomes" id="UP000664914">
    <property type="component" value="Chromosome"/>
</dbReference>
<dbReference type="GO" id="GO:0015627">
    <property type="term" value="C:type II protein secretion system complex"/>
    <property type="evidence" value="ECO:0007669"/>
    <property type="project" value="InterPro"/>
</dbReference>
<evidence type="ECO:0000256" key="6">
    <source>
        <dbReference type="ARBA" id="ARBA00022692"/>
    </source>
</evidence>
<dbReference type="PROSITE" id="PS00409">
    <property type="entry name" value="PROKAR_NTER_METHYL"/>
    <property type="match status" value="1"/>
</dbReference>
<organism evidence="13 14">
    <name type="scientific">Rhizorhabdus wittichii</name>
    <dbReference type="NCBI Taxonomy" id="160791"/>
    <lineage>
        <taxon>Bacteria</taxon>
        <taxon>Pseudomonadati</taxon>
        <taxon>Pseudomonadota</taxon>
        <taxon>Alphaproteobacteria</taxon>
        <taxon>Sphingomonadales</taxon>
        <taxon>Sphingomonadaceae</taxon>
        <taxon>Rhizorhabdus</taxon>
    </lineage>
</organism>
<name>A0A975D0M2_9SPHN</name>
<dbReference type="EMBL" id="CP059319">
    <property type="protein sequence ID" value="QTH20661.1"/>
    <property type="molecule type" value="Genomic_DNA"/>
</dbReference>
<keyword evidence="5" id="KW-0997">Cell inner membrane</keyword>
<evidence type="ECO:0000256" key="9">
    <source>
        <dbReference type="ARBA" id="ARBA00025772"/>
    </source>
</evidence>
<dbReference type="GO" id="GO:0005886">
    <property type="term" value="C:plasma membrane"/>
    <property type="evidence" value="ECO:0007669"/>
    <property type="project" value="UniProtKB-SubCell"/>
</dbReference>
<keyword evidence="6 11" id="KW-0812">Transmembrane</keyword>